<dbReference type="CDD" id="cd01311">
    <property type="entry name" value="PDC_hydrolase"/>
    <property type="match status" value="1"/>
</dbReference>
<evidence type="ECO:0000256" key="7">
    <source>
        <dbReference type="SAM" id="MobiDB-lite"/>
    </source>
</evidence>
<organism evidence="9 10">
    <name type="scientific">Sphingomonas koreensis</name>
    <dbReference type="NCBI Taxonomy" id="93064"/>
    <lineage>
        <taxon>Bacteria</taxon>
        <taxon>Pseudomonadati</taxon>
        <taxon>Pseudomonadota</taxon>
        <taxon>Alphaproteobacteria</taxon>
        <taxon>Sphingomonadales</taxon>
        <taxon>Sphingomonadaceae</taxon>
        <taxon>Sphingomonas</taxon>
    </lineage>
</organism>
<dbReference type="Proteomes" id="UP000287746">
    <property type="component" value="Unassembled WGS sequence"/>
</dbReference>
<dbReference type="Gene3D" id="3.20.20.140">
    <property type="entry name" value="Metal-dependent hydrolases"/>
    <property type="match status" value="1"/>
</dbReference>
<evidence type="ECO:0000256" key="6">
    <source>
        <dbReference type="ARBA" id="ARBA00078014"/>
    </source>
</evidence>
<evidence type="ECO:0000256" key="1">
    <source>
        <dbReference type="ARBA" id="ARBA00022797"/>
    </source>
</evidence>
<feature type="domain" description="Amidohydrolase-related" evidence="8">
    <location>
        <begin position="57"/>
        <end position="320"/>
    </location>
</feature>
<dbReference type="GO" id="GO:0047554">
    <property type="term" value="F:2-pyrone-4,6-dicarboxylate lactonase activity"/>
    <property type="evidence" value="ECO:0007669"/>
    <property type="project" value="UniProtKB-EC"/>
</dbReference>
<dbReference type="PANTHER" id="PTHR35563">
    <property type="entry name" value="BARREL METAL-DEPENDENT HYDROLASE, PUTATIVE (AFU_ORTHOLOGUE AFUA_1G16240)-RELATED"/>
    <property type="match status" value="1"/>
</dbReference>
<protein>
    <recommendedName>
        <fullName evidence="6">2-pyrone-4,6-dicarboxylate lactonase</fullName>
        <ecNumber evidence="5">3.1.1.57</ecNumber>
    </recommendedName>
    <alternativeName>
        <fullName evidence="6">2-pyrone-4,6-dicarboxylate lactonase</fullName>
    </alternativeName>
</protein>
<reference evidence="9 10" key="1">
    <citation type="submission" date="2018-07" db="EMBL/GenBank/DDBJ databases">
        <title>Genomic and Epidemiologic Investigation of an Indolent Hospital Outbreak.</title>
        <authorList>
            <person name="Johnson R.C."/>
            <person name="Deming C."/>
            <person name="Conlan S."/>
            <person name="Zellmer C.J."/>
            <person name="Michelin A.V."/>
            <person name="Lee-Lin S."/>
            <person name="Thomas P.J."/>
            <person name="Park M."/>
            <person name="Weingarten R.A."/>
            <person name="Less J."/>
            <person name="Dekker J.P."/>
            <person name="Frank K.M."/>
            <person name="Musser K.A."/>
            <person name="Mcquiston J.R."/>
            <person name="Henderson D.K."/>
            <person name="Lau A.F."/>
            <person name="Palmore T.N."/>
            <person name="Segre J.A."/>
        </authorList>
    </citation>
    <scope>NUCLEOTIDE SEQUENCE [LARGE SCALE GENOMIC DNA]</scope>
    <source>
        <strain evidence="9 10">SK-CDC1_0717</strain>
    </source>
</reference>
<dbReference type="InterPro" id="IPR047874">
    <property type="entry name" value="GLI/LigI"/>
</dbReference>
<name>A0A430G8G6_9SPHN</name>
<dbReference type="FunFam" id="3.20.20.140:FF:000100">
    <property type="entry name" value="2-pyrone-4,6-dicarboxylate hydrolase"/>
    <property type="match status" value="1"/>
</dbReference>
<dbReference type="AlphaFoldDB" id="A0A430G8G6"/>
<dbReference type="EC" id="3.1.1.57" evidence="5"/>
<dbReference type="EMBL" id="QQYZ01000001">
    <property type="protein sequence ID" value="RSY90441.1"/>
    <property type="molecule type" value="Genomic_DNA"/>
</dbReference>
<dbReference type="InterPro" id="IPR032466">
    <property type="entry name" value="Metal_Hydrolase"/>
</dbReference>
<dbReference type="Pfam" id="PF04909">
    <property type="entry name" value="Amidohydro_2"/>
    <property type="match status" value="1"/>
</dbReference>
<evidence type="ECO:0000256" key="3">
    <source>
        <dbReference type="ARBA" id="ARBA00052548"/>
    </source>
</evidence>
<dbReference type="SUPFAM" id="SSF51556">
    <property type="entry name" value="Metallo-dependent hydrolases"/>
    <property type="match status" value="1"/>
</dbReference>
<evidence type="ECO:0000256" key="5">
    <source>
        <dbReference type="ARBA" id="ARBA00067053"/>
    </source>
</evidence>
<evidence type="ECO:0000313" key="9">
    <source>
        <dbReference type="EMBL" id="RSY90441.1"/>
    </source>
</evidence>
<comment type="caution">
    <text evidence="9">The sequence shown here is derived from an EMBL/GenBank/DDBJ whole genome shotgun (WGS) entry which is preliminary data.</text>
</comment>
<dbReference type="InterPro" id="IPR052358">
    <property type="entry name" value="Aro_Compnd_Degr_Hydrolases"/>
</dbReference>
<feature type="compositionally biased region" description="Basic and acidic residues" evidence="7">
    <location>
        <begin position="1"/>
        <end position="37"/>
    </location>
</feature>
<evidence type="ECO:0000259" key="8">
    <source>
        <dbReference type="Pfam" id="PF04909"/>
    </source>
</evidence>
<dbReference type="GO" id="GO:0019619">
    <property type="term" value="P:3,4-dihydroxybenzoate catabolic process"/>
    <property type="evidence" value="ECO:0007669"/>
    <property type="project" value="UniProtKB-ARBA"/>
</dbReference>
<proteinExistence type="inferred from homology"/>
<evidence type="ECO:0000256" key="2">
    <source>
        <dbReference type="ARBA" id="ARBA00022801"/>
    </source>
</evidence>
<evidence type="ECO:0000313" key="10">
    <source>
        <dbReference type="Proteomes" id="UP000287746"/>
    </source>
</evidence>
<gene>
    <name evidence="9" type="ORF">DAH66_00120</name>
</gene>
<keyword evidence="2 9" id="KW-0378">Hydrolase</keyword>
<comment type="catalytic activity">
    <reaction evidence="3">
        <text>2-oxo-2H-pyran-4,6-dicarboxylate + H2O = (1E)-4-oxobut-1-ene-1,2,4-tricarboxylate + H(+)</text>
        <dbReference type="Rhea" id="RHEA:10644"/>
        <dbReference type="ChEBI" id="CHEBI:15377"/>
        <dbReference type="ChEBI" id="CHEBI:15378"/>
        <dbReference type="ChEBI" id="CHEBI:57471"/>
        <dbReference type="ChEBI" id="CHEBI:58304"/>
        <dbReference type="EC" id="3.1.1.57"/>
    </reaction>
</comment>
<accession>A0A430G8G6</accession>
<dbReference type="InterPro" id="IPR006680">
    <property type="entry name" value="Amidohydro-rel"/>
</dbReference>
<keyword evidence="1" id="KW-0058">Aromatic hydrocarbons catabolism</keyword>
<comment type="similarity">
    <text evidence="4">Belongs to the metallo-dependent hydrolases superfamily. PDC hydrolase family.</text>
</comment>
<dbReference type="PANTHER" id="PTHR35563:SF2">
    <property type="entry name" value="BARREL METAL-DEPENDENT HYDROLASE, PUTATIVE (AFU_ORTHOLOGUE AFUA_1G16240)-RELATED"/>
    <property type="match status" value="1"/>
</dbReference>
<feature type="region of interest" description="Disordered" evidence="7">
    <location>
        <begin position="1"/>
        <end position="50"/>
    </location>
</feature>
<sequence length="325" mass="35940">MCGDGRRERRTGRGRDAAHRAQADGREGVRVKDEAGRIRSWTLDPSKPRYTPPPGAVDAHCHVFGPMAQFPFSPKAKYLPQDAGPDALFALRERLGFARNVIVQASCHGTDNRATLNGIAASNGTCRGVAVVDPAISDAGLDTLHEGGIRGVRFNFLKRLVDDAPKDKFLDIARRIQRLGWHVVVYFEADILEEMKPFLAAIPVPVVIDHMGRPDVRQGPDGADMAAFRALLDSRDDIWTKVTCPDRLDPAGPPYADFVRSVRPLVEAYPDRVLWGTDWPHPNMEEVLPDDGALVDLIPAIAPTAELQHKLLVDNPMRLYWPEAL</sequence>
<evidence type="ECO:0000256" key="4">
    <source>
        <dbReference type="ARBA" id="ARBA00061410"/>
    </source>
</evidence>